<dbReference type="InterPro" id="IPR029063">
    <property type="entry name" value="SAM-dependent_MTases_sf"/>
</dbReference>
<dbReference type="GO" id="GO:0008168">
    <property type="term" value="F:methyltransferase activity"/>
    <property type="evidence" value="ECO:0007669"/>
    <property type="project" value="InterPro"/>
</dbReference>
<organism evidence="5 6">
    <name type="scientific">Lacunisphaera limnophila</name>
    <dbReference type="NCBI Taxonomy" id="1838286"/>
    <lineage>
        <taxon>Bacteria</taxon>
        <taxon>Pseudomonadati</taxon>
        <taxon>Verrucomicrobiota</taxon>
        <taxon>Opitutia</taxon>
        <taxon>Opitutales</taxon>
        <taxon>Opitutaceae</taxon>
        <taxon>Lacunisphaera</taxon>
    </lineage>
</organism>
<dbReference type="GO" id="GO:0051536">
    <property type="term" value="F:iron-sulfur cluster binding"/>
    <property type="evidence" value="ECO:0007669"/>
    <property type="project" value="UniProtKB-KW"/>
</dbReference>
<keyword evidence="2" id="KW-0809">Transit peptide</keyword>
<dbReference type="SUPFAM" id="SSF53335">
    <property type="entry name" value="S-adenosyl-L-methionine-dependent methyltransferases"/>
    <property type="match status" value="1"/>
</dbReference>
<proteinExistence type="predicted"/>
<dbReference type="RefSeq" id="WP_069962830.1">
    <property type="nucleotide sequence ID" value="NZ_CP016094.1"/>
</dbReference>
<evidence type="ECO:0000313" key="6">
    <source>
        <dbReference type="Proteomes" id="UP000095228"/>
    </source>
</evidence>
<evidence type="ECO:0000313" key="5">
    <source>
        <dbReference type="EMBL" id="AOS45709.1"/>
    </source>
</evidence>
<evidence type="ECO:0000256" key="3">
    <source>
        <dbReference type="ARBA" id="ARBA00023004"/>
    </source>
</evidence>
<dbReference type="KEGG" id="obg:Verru16b_02796"/>
<dbReference type="InterPro" id="IPR015324">
    <property type="entry name" value="Ribosomal_Rsm22-like"/>
</dbReference>
<dbReference type="GO" id="GO:0046872">
    <property type="term" value="F:metal ion binding"/>
    <property type="evidence" value="ECO:0007669"/>
    <property type="project" value="UniProtKB-KW"/>
</dbReference>
<dbReference type="Proteomes" id="UP000095228">
    <property type="component" value="Chromosome"/>
</dbReference>
<dbReference type="STRING" id="1838286.Verru16b_02796"/>
<gene>
    <name evidence="5" type="ORF">Verru16b_02796</name>
</gene>
<keyword evidence="3" id="KW-0408">Iron</keyword>
<dbReference type="Gene3D" id="3.40.50.150">
    <property type="entry name" value="Vaccinia Virus protein VP39"/>
    <property type="match status" value="1"/>
</dbReference>
<dbReference type="GO" id="GO:0006412">
    <property type="term" value="P:translation"/>
    <property type="evidence" value="ECO:0007669"/>
    <property type="project" value="InterPro"/>
</dbReference>
<dbReference type="Pfam" id="PF09243">
    <property type="entry name" value="Rsm22"/>
    <property type="match status" value="1"/>
</dbReference>
<evidence type="ECO:0000256" key="2">
    <source>
        <dbReference type="ARBA" id="ARBA00022946"/>
    </source>
</evidence>
<accession>A0A1D8AXT9</accession>
<dbReference type="OrthoDB" id="185125at2"/>
<evidence type="ECO:0000256" key="4">
    <source>
        <dbReference type="ARBA" id="ARBA00023014"/>
    </source>
</evidence>
<sequence>MNWESLDWEVLDRLRETFLAGDKTGGPYWHTITDLECYDFTYGERIGWKWDAMLQELKRRGWSAPTGGTVLDWGCGSGIAGRRVVNFFGPQNFTRLQLHDHSDLAMDFAEHYGRKAFPGLPVDRATYRDLNGDEPIGLLVVSHVVNELTDIARAELTALCARAQAVLWVEPGTHEVSRLLGGWREQLRDQFQVIAPCPHQATCGVLTAGNERHWCHFFAPPPVGVYADSGWVRFGQRAGIDLRSLPYSFLVLERKTPVALGNPPIPAPSVMIGEARHYKGYAKIFNCDAGGVAELMLQKRDAPLLFKELKHGAGPSLHHWSHENGRITRIESP</sequence>
<keyword evidence="6" id="KW-1185">Reference proteome</keyword>
<keyword evidence="1" id="KW-0479">Metal-binding</keyword>
<name>A0A1D8AXT9_9BACT</name>
<keyword evidence="4" id="KW-0411">Iron-sulfur</keyword>
<dbReference type="EMBL" id="CP016094">
    <property type="protein sequence ID" value="AOS45709.1"/>
    <property type="molecule type" value="Genomic_DNA"/>
</dbReference>
<protein>
    <submittedName>
        <fullName evidence="5">Mitochondrial small ribosomal subunit Rsm22</fullName>
    </submittedName>
</protein>
<reference evidence="5 6" key="1">
    <citation type="submission" date="2016-06" db="EMBL/GenBank/DDBJ databases">
        <title>Three novel species with peptidoglycan cell walls form the new genus Lacunisphaera gen. nov. in the family Opitutaceae of the verrucomicrobial subdivision 4.</title>
        <authorList>
            <person name="Rast P."/>
            <person name="Gloeckner I."/>
            <person name="Jogler M."/>
            <person name="Boedeker C."/>
            <person name="Jeske O."/>
            <person name="Wiegand S."/>
            <person name="Reinhardt R."/>
            <person name="Schumann P."/>
            <person name="Rohde M."/>
            <person name="Spring S."/>
            <person name="Gloeckner F.O."/>
            <person name="Jogler C."/>
        </authorList>
    </citation>
    <scope>NUCLEOTIDE SEQUENCE [LARGE SCALE GENOMIC DNA]</scope>
    <source>
        <strain evidence="5 6">IG16b</strain>
    </source>
</reference>
<dbReference type="AlphaFoldDB" id="A0A1D8AXT9"/>
<evidence type="ECO:0000256" key="1">
    <source>
        <dbReference type="ARBA" id="ARBA00022723"/>
    </source>
</evidence>